<evidence type="ECO:0000256" key="1">
    <source>
        <dbReference type="ARBA" id="ARBA00004370"/>
    </source>
</evidence>
<accession>A0ABT0X1M4</accession>
<evidence type="ECO:0000256" key="3">
    <source>
        <dbReference type="ARBA" id="ARBA00022618"/>
    </source>
</evidence>
<comment type="caution">
    <text evidence="9">The sequence shown here is derived from an EMBL/GenBank/DDBJ whole genome shotgun (WGS) entry which is preliminary data.</text>
</comment>
<dbReference type="PANTHER" id="PTHR37820">
    <property type="entry name" value="CELL DIVISION PROTEIN DIVIB"/>
    <property type="match status" value="1"/>
</dbReference>
<dbReference type="RefSeq" id="WP_251409398.1">
    <property type="nucleotide sequence ID" value="NZ_JAMQGM010000008.1"/>
</dbReference>
<comment type="subcellular location">
    <subcellularLocation>
        <location evidence="1">Membrane</location>
    </subcellularLocation>
</comment>
<dbReference type="InterPro" id="IPR034746">
    <property type="entry name" value="POTRA"/>
</dbReference>
<dbReference type="InterPro" id="IPR013685">
    <property type="entry name" value="POTRA_FtsQ_type"/>
</dbReference>
<gene>
    <name evidence="9" type="ORF">M1E25_03655</name>
</gene>
<evidence type="ECO:0000256" key="5">
    <source>
        <dbReference type="ARBA" id="ARBA00022989"/>
    </source>
</evidence>
<dbReference type="PANTHER" id="PTHR37820:SF1">
    <property type="entry name" value="CELL DIVISION PROTEIN FTSQ"/>
    <property type="match status" value="1"/>
</dbReference>
<organism evidence="9 10">
    <name type="scientific">Streptomyces meridianus</name>
    <dbReference type="NCBI Taxonomy" id="2938945"/>
    <lineage>
        <taxon>Bacteria</taxon>
        <taxon>Bacillati</taxon>
        <taxon>Actinomycetota</taxon>
        <taxon>Actinomycetes</taxon>
        <taxon>Kitasatosporales</taxon>
        <taxon>Streptomycetaceae</taxon>
        <taxon>Streptomyces</taxon>
    </lineage>
</organism>
<evidence type="ECO:0000313" key="9">
    <source>
        <dbReference type="EMBL" id="MCM2576460.1"/>
    </source>
</evidence>
<keyword evidence="6" id="KW-0472">Membrane</keyword>
<dbReference type="PROSITE" id="PS51779">
    <property type="entry name" value="POTRA"/>
    <property type="match status" value="1"/>
</dbReference>
<evidence type="ECO:0000259" key="8">
    <source>
        <dbReference type="PROSITE" id="PS51779"/>
    </source>
</evidence>
<proteinExistence type="predicted"/>
<dbReference type="Proteomes" id="UP001167160">
    <property type="component" value="Unassembled WGS sequence"/>
</dbReference>
<keyword evidence="4" id="KW-0812">Transmembrane</keyword>
<reference evidence="9" key="1">
    <citation type="journal article" date="2023" name="Int. J. Syst. Evol. Microbiol.">
        <title>Streptomyces meridianus sp. nov. isolated from brackish water of the Tagus estuary in Alcochete, Portugal.</title>
        <authorList>
            <person name="Santos J.D.N."/>
            <person name="Klimek D."/>
            <person name="Calusinska M."/>
            <person name="Lobo Da Cunha A."/>
            <person name="Catita J."/>
            <person name="Goncalves H."/>
            <person name="Gonzalez I."/>
            <person name="Reyes F."/>
            <person name="Lage O.M."/>
        </authorList>
    </citation>
    <scope>NUCLEOTIDE SEQUENCE</scope>
    <source>
        <strain evidence="9">MTZ3.1</strain>
    </source>
</reference>
<protein>
    <submittedName>
        <fullName evidence="9">FtsQ-type POTRA domain-containing protein</fullName>
    </submittedName>
</protein>
<dbReference type="InterPro" id="IPR050487">
    <property type="entry name" value="FtsQ_DivIB"/>
</dbReference>
<evidence type="ECO:0000313" key="10">
    <source>
        <dbReference type="Proteomes" id="UP001167160"/>
    </source>
</evidence>
<keyword evidence="3" id="KW-0132">Cell division</keyword>
<feature type="domain" description="POTRA" evidence="8">
    <location>
        <begin position="20"/>
        <end position="92"/>
    </location>
</feature>
<keyword evidence="5" id="KW-1133">Transmembrane helix</keyword>
<keyword evidence="7" id="KW-0131">Cell cycle</keyword>
<evidence type="ECO:0000256" key="4">
    <source>
        <dbReference type="ARBA" id="ARBA00022692"/>
    </source>
</evidence>
<dbReference type="Gene3D" id="3.10.20.310">
    <property type="entry name" value="membrane protein fhac"/>
    <property type="match status" value="1"/>
</dbReference>
<evidence type="ECO:0000256" key="6">
    <source>
        <dbReference type="ARBA" id="ARBA00023136"/>
    </source>
</evidence>
<dbReference type="Pfam" id="PF08478">
    <property type="entry name" value="POTRA_1"/>
    <property type="match status" value="1"/>
</dbReference>
<dbReference type="EMBL" id="JAMQGM010000008">
    <property type="protein sequence ID" value="MCM2576460.1"/>
    <property type="molecule type" value="Genomic_DNA"/>
</dbReference>
<sequence>MVATVLTGAGVWVLHASDWVRVENVRVSGTRVLTPREVRAAAEASGAAPGVPLAAVGPDAVAAALAAKLPRIESVQVGKRWPHTVELTIRERKPAVLIRKGGKYVEVDARGVRYALVDRAPRGIPLLESDTSSSPGRKRFGADRLRREAAGVASELPAELRRRTRVVAIGSYDSLALELSDGRTVDWGSSERTDVKATTLLALTKLEPGADHFDVSAPNAPAVSKS</sequence>
<evidence type="ECO:0000256" key="2">
    <source>
        <dbReference type="ARBA" id="ARBA00022475"/>
    </source>
</evidence>
<name>A0ABT0X1M4_9ACTN</name>
<keyword evidence="2" id="KW-1003">Cell membrane</keyword>
<evidence type="ECO:0000256" key="7">
    <source>
        <dbReference type="ARBA" id="ARBA00023306"/>
    </source>
</evidence>
<keyword evidence="10" id="KW-1185">Reference proteome</keyword>